<accession>A0A1M5H067</accession>
<dbReference type="RefSeq" id="WP_079564480.1">
    <property type="nucleotide sequence ID" value="NZ_LT670818.1"/>
</dbReference>
<dbReference type="EMBL" id="LT670818">
    <property type="protein sequence ID" value="SHG09419.1"/>
    <property type="molecule type" value="Genomic_DNA"/>
</dbReference>
<evidence type="ECO:0000313" key="2">
    <source>
        <dbReference type="EMBL" id="SHG09419.1"/>
    </source>
</evidence>
<dbReference type="InterPro" id="IPR011576">
    <property type="entry name" value="Pyridox_Oxase_N"/>
</dbReference>
<organism evidence="2 3">
    <name type="scientific">Bradyrhizobium erythrophlei</name>
    <dbReference type="NCBI Taxonomy" id="1437360"/>
    <lineage>
        <taxon>Bacteria</taxon>
        <taxon>Pseudomonadati</taxon>
        <taxon>Pseudomonadota</taxon>
        <taxon>Alphaproteobacteria</taxon>
        <taxon>Hyphomicrobiales</taxon>
        <taxon>Nitrobacteraceae</taxon>
        <taxon>Bradyrhizobium</taxon>
    </lineage>
</organism>
<sequence>MTELAACDLEKIYQKPTPRVLAKARPEIDAHARKFIAMSPFCVLATSGSDGSVDASPRGGNPGFVHVAGPNRLLMPDRSGNNRIDSFRNIVEGSGFVQLIFFVPGIDETLRVGGTGTLSAEPELLASMEEFGKPPRAVLSISVREAYFHCGKALMRSKLWSADTRVERGVMPSISEVIHDQTGLGEPENQAVVEARYRTQL</sequence>
<evidence type="ECO:0000259" key="1">
    <source>
        <dbReference type="Pfam" id="PF01243"/>
    </source>
</evidence>
<proteinExistence type="predicted"/>
<gene>
    <name evidence="2" type="ORF">SAMN05444169_0499</name>
</gene>
<dbReference type="Pfam" id="PF01243">
    <property type="entry name" value="PNPOx_N"/>
    <property type="match status" value="1"/>
</dbReference>
<dbReference type="InterPro" id="IPR012349">
    <property type="entry name" value="Split_barrel_FMN-bd"/>
</dbReference>
<evidence type="ECO:0000313" key="3">
    <source>
        <dbReference type="Proteomes" id="UP000190675"/>
    </source>
</evidence>
<dbReference type="NCBIfam" id="TIGR04025">
    <property type="entry name" value="PPOX_FMN_DR2398"/>
    <property type="match status" value="1"/>
</dbReference>
<dbReference type="OrthoDB" id="9790331at2"/>
<dbReference type="PANTHER" id="PTHR42815">
    <property type="entry name" value="FAD-BINDING, PUTATIVE (AFU_ORTHOLOGUE AFUA_6G07600)-RELATED"/>
    <property type="match status" value="1"/>
</dbReference>
<dbReference type="AlphaFoldDB" id="A0A1M5H067"/>
<dbReference type="Gene3D" id="2.30.110.10">
    <property type="entry name" value="Electron Transport, Fmn-binding Protein, Chain A"/>
    <property type="match status" value="1"/>
</dbReference>
<reference evidence="2 3" key="1">
    <citation type="submission" date="2016-11" db="EMBL/GenBank/DDBJ databases">
        <authorList>
            <person name="Jaros S."/>
            <person name="Januszkiewicz K."/>
            <person name="Wedrychowicz H."/>
        </authorList>
    </citation>
    <scope>NUCLEOTIDE SEQUENCE [LARGE SCALE GENOMIC DNA]</scope>
    <source>
        <strain evidence="2 3">GAS242</strain>
    </source>
</reference>
<dbReference type="InterPro" id="IPR024029">
    <property type="entry name" value="Pyridox_Oxase_FMN-dep"/>
</dbReference>
<dbReference type="PANTHER" id="PTHR42815:SF2">
    <property type="entry name" value="FAD-BINDING, PUTATIVE (AFU_ORTHOLOGUE AFUA_6G07600)-RELATED"/>
    <property type="match status" value="1"/>
</dbReference>
<protein>
    <recommendedName>
        <fullName evidence="1">Pyridoxamine 5'-phosphate oxidase N-terminal domain-containing protein</fullName>
    </recommendedName>
</protein>
<feature type="domain" description="Pyridoxamine 5'-phosphate oxidase N-terminal" evidence="1">
    <location>
        <begin position="29"/>
        <end position="150"/>
    </location>
</feature>
<dbReference type="SUPFAM" id="SSF50475">
    <property type="entry name" value="FMN-binding split barrel"/>
    <property type="match status" value="1"/>
</dbReference>
<name>A0A1M5H067_9BRAD</name>
<dbReference type="Proteomes" id="UP000190675">
    <property type="component" value="Chromosome I"/>
</dbReference>